<dbReference type="Proteomes" id="UP000548582">
    <property type="component" value="Unassembled WGS sequence"/>
</dbReference>
<feature type="transmembrane region" description="Helical" evidence="7">
    <location>
        <begin position="174"/>
        <end position="195"/>
    </location>
</feature>
<comment type="subcellular location">
    <subcellularLocation>
        <location evidence="1 7">Cell membrane</location>
        <topology evidence="1 7">Multi-pass membrane protein</topology>
    </subcellularLocation>
</comment>
<evidence type="ECO:0000313" key="9">
    <source>
        <dbReference type="EMBL" id="NMJ43240.1"/>
    </source>
</evidence>
<feature type="transmembrane region" description="Helical" evidence="7">
    <location>
        <begin position="84"/>
        <end position="106"/>
    </location>
</feature>
<organism evidence="9 10">
    <name type="scientific">Neoroseomonas marina</name>
    <dbReference type="NCBI Taxonomy" id="1232220"/>
    <lineage>
        <taxon>Bacteria</taxon>
        <taxon>Pseudomonadati</taxon>
        <taxon>Pseudomonadota</taxon>
        <taxon>Alphaproteobacteria</taxon>
        <taxon>Acetobacterales</taxon>
        <taxon>Acetobacteraceae</taxon>
        <taxon>Neoroseomonas</taxon>
    </lineage>
</organism>
<evidence type="ECO:0000256" key="3">
    <source>
        <dbReference type="ARBA" id="ARBA00022475"/>
    </source>
</evidence>
<dbReference type="PANTHER" id="PTHR43005:SF1">
    <property type="entry name" value="SPERMIDINE_PUTRESCINE TRANSPORT SYSTEM PERMEASE PROTEIN"/>
    <property type="match status" value="1"/>
</dbReference>
<keyword evidence="2 7" id="KW-0813">Transport</keyword>
<feature type="transmembrane region" description="Helical" evidence="7">
    <location>
        <begin position="126"/>
        <end position="144"/>
    </location>
</feature>
<keyword evidence="10" id="KW-1185">Reference proteome</keyword>
<dbReference type="EMBL" id="JABBKX010000007">
    <property type="protein sequence ID" value="NMJ43240.1"/>
    <property type="molecule type" value="Genomic_DNA"/>
</dbReference>
<dbReference type="CDD" id="cd06261">
    <property type="entry name" value="TM_PBP2"/>
    <property type="match status" value="1"/>
</dbReference>
<evidence type="ECO:0000256" key="1">
    <source>
        <dbReference type="ARBA" id="ARBA00004651"/>
    </source>
</evidence>
<dbReference type="InterPro" id="IPR000515">
    <property type="entry name" value="MetI-like"/>
</dbReference>
<feature type="transmembrane region" description="Helical" evidence="7">
    <location>
        <begin position="30"/>
        <end position="54"/>
    </location>
</feature>
<name>A0A848EIK8_9PROT</name>
<dbReference type="RefSeq" id="WP_170055453.1">
    <property type="nucleotide sequence ID" value="NZ_JABBKX010000007.1"/>
</dbReference>
<evidence type="ECO:0000313" key="10">
    <source>
        <dbReference type="Proteomes" id="UP000548582"/>
    </source>
</evidence>
<evidence type="ECO:0000256" key="5">
    <source>
        <dbReference type="ARBA" id="ARBA00022989"/>
    </source>
</evidence>
<evidence type="ECO:0000256" key="4">
    <source>
        <dbReference type="ARBA" id="ARBA00022692"/>
    </source>
</evidence>
<evidence type="ECO:0000256" key="2">
    <source>
        <dbReference type="ARBA" id="ARBA00022448"/>
    </source>
</evidence>
<evidence type="ECO:0000259" key="8">
    <source>
        <dbReference type="PROSITE" id="PS50928"/>
    </source>
</evidence>
<dbReference type="SUPFAM" id="SSF161098">
    <property type="entry name" value="MetI-like"/>
    <property type="match status" value="1"/>
</dbReference>
<protein>
    <submittedName>
        <fullName evidence="9">Sugar ABC transporter permease</fullName>
    </submittedName>
</protein>
<evidence type="ECO:0000256" key="7">
    <source>
        <dbReference type="RuleBase" id="RU363032"/>
    </source>
</evidence>
<comment type="caution">
    <text evidence="9">The sequence shown here is derived from an EMBL/GenBank/DDBJ whole genome shotgun (WGS) entry which is preliminary data.</text>
</comment>
<feature type="transmembrane region" description="Helical" evidence="7">
    <location>
        <begin position="229"/>
        <end position="247"/>
    </location>
</feature>
<dbReference type="AlphaFoldDB" id="A0A848EIK8"/>
<keyword evidence="4 7" id="KW-0812">Transmembrane</keyword>
<proteinExistence type="inferred from homology"/>
<feature type="transmembrane region" description="Helical" evidence="7">
    <location>
        <begin position="283"/>
        <end position="302"/>
    </location>
</feature>
<sequence length="310" mass="34728">MADGGAATLPRIEAPGGASLKRFARRRSTIAFLMTLPLIAVIGGLVVWPAGYAIHLATLNRRMTSFIGLGNFEILLESETFRMVIFQSVFFAITAVILKAAIGFWLAHMLHHIPANGQRKWRGMLLVPWVIPPALSTLGWWWMFEPTYSSINWILNIFAIPSVPWLGEPWWARISVIIVNVWYGAPFFMIMYLAALKSVPEQLYEAAAIDGATSWQRLRYVTLPMMRNIISITVLFSLIVTFANYDIVRVLTNGGPRDLTHVFASYAFQVGILAGNIPRGAAVSLFMFPILAIIAFFVLRGVNRRNKEEA</sequence>
<keyword evidence="5 7" id="KW-1133">Transmembrane helix</keyword>
<dbReference type="Pfam" id="PF00528">
    <property type="entry name" value="BPD_transp_1"/>
    <property type="match status" value="1"/>
</dbReference>
<evidence type="ECO:0000256" key="6">
    <source>
        <dbReference type="ARBA" id="ARBA00023136"/>
    </source>
</evidence>
<gene>
    <name evidence="9" type="ORF">GWK16_18475</name>
</gene>
<dbReference type="GO" id="GO:0005886">
    <property type="term" value="C:plasma membrane"/>
    <property type="evidence" value="ECO:0007669"/>
    <property type="project" value="UniProtKB-SubCell"/>
</dbReference>
<accession>A0A848EIK8</accession>
<feature type="domain" description="ABC transmembrane type-1" evidence="8">
    <location>
        <begin position="85"/>
        <end position="298"/>
    </location>
</feature>
<dbReference type="GO" id="GO:0055085">
    <property type="term" value="P:transmembrane transport"/>
    <property type="evidence" value="ECO:0007669"/>
    <property type="project" value="InterPro"/>
</dbReference>
<keyword evidence="3" id="KW-1003">Cell membrane</keyword>
<keyword evidence="6 7" id="KW-0472">Membrane</keyword>
<reference evidence="9 10" key="1">
    <citation type="submission" date="2020-03" db="EMBL/GenBank/DDBJ databases">
        <authorList>
            <person name="Sun Q."/>
        </authorList>
    </citation>
    <scope>NUCLEOTIDE SEQUENCE [LARGE SCALE GENOMIC DNA]</scope>
    <source>
        <strain evidence="9 10">JC162</strain>
    </source>
</reference>
<dbReference type="PROSITE" id="PS50928">
    <property type="entry name" value="ABC_TM1"/>
    <property type="match status" value="1"/>
</dbReference>
<dbReference type="InterPro" id="IPR035906">
    <property type="entry name" value="MetI-like_sf"/>
</dbReference>
<dbReference type="PANTHER" id="PTHR43005">
    <property type="entry name" value="BLR7065 PROTEIN"/>
    <property type="match status" value="1"/>
</dbReference>
<comment type="similarity">
    <text evidence="7">Belongs to the binding-protein-dependent transport system permease family.</text>
</comment>
<dbReference type="Gene3D" id="1.10.3720.10">
    <property type="entry name" value="MetI-like"/>
    <property type="match status" value="1"/>
</dbReference>